<gene>
    <name evidence="1" type="ORF">L6452_43156</name>
</gene>
<evidence type="ECO:0000313" key="2">
    <source>
        <dbReference type="Proteomes" id="UP001055879"/>
    </source>
</evidence>
<sequence>MRCKTCTFEAQIARRPPPHYKKEQDAQKNKPKKLFGPCYFSILRTLSPYCLFLSLHPLSKNSRFRFADRLIYRNHLLFKFIINSRCFFTNYPYTSLQSHNLILSSPQIEGYYVMFRVWFMKMHTRCLMLNW</sequence>
<comment type="caution">
    <text evidence="1">The sequence shown here is derived from an EMBL/GenBank/DDBJ whole genome shotgun (WGS) entry which is preliminary data.</text>
</comment>
<dbReference type="EMBL" id="CM042063">
    <property type="protein sequence ID" value="KAI3668081.1"/>
    <property type="molecule type" value="Genomic_DNA"/>
</dbReference>
<accession>A0ACB8XK67</accession>
<protein>
    <submittedName>
        <fullName evidence="1">Uncharacterized protein</fullName>
    </submittedName>
</protein>
<reference evidence="1 2" key="2">
    <citation type="journal article" date="2022" name="Mol. Ecol. Resour.">
        <title>The genomes of chicory, endive, great burdock and yacon provide insights into Asteraceae paleo-polyploidization history and plant inulin production.</title>
        <authorList>
            <person name="Fan W."/>
            <person name="Wang S."/>
            <person name="Wang H."/>
            <person name="Wang A."/>
            <person name="Jiang F."/>
            <person name="Liu H."/>
            <person name="Zhao H."/>
            <person name="Xu D."/>
            <person name="Zhang Y."/>
        </authorList>
    </citation>
    <scope>NUCLEOTIDE SEQUENCE [LARGE SCALE GENOMIC DNA]</scope>
    <source>
        <strain evidence="2">cv. Niubang</strain>
    </source>
</reference>
<keyword evidence="2" id="KW-1185">Reference proteome</keyword>
<dbReference type="Proteomes" id="UP001055879">
    <property type="component" value="Linkage Group LG17"/>
</dbReference>
<organism evidence="1 2">
    <name type="scientific">Arctium lappa</name>
    <name type="common">Greater burdock</name>
    <name type="synonym">Lappa major</name>
    <dbReference type="NCBI Taxonomy" id="4217"/>
    <lineage>
        <taxon>Eukaryota</taxon>
        <taxon>Viridiplantae</taxon>
        <taxon>Streptophyta</taxon>
        <taxon>Embryophyta</taxon>
        <taxon>Tracheophyta</taxon>
        <taxon>Spermatophyta</taxon>
        <taxon>Magnoliopsida</taxon>
        <taxon>eudicotyledons</taxon>
        <taxon>Gunneridae</taxon>
        <taxon>Pentapetalae</taxon>
        <taxon>asterids</taxon>
        <taxon>campanulids</taxon>
        <taxon>Asterales</taxon>
        <taxon>Asteraceae</taxon>
        <taxon>Carduoideae</taxon>
        <taxon>Cardueae</taxon>
        <taxon>Arctiinae</taxon>
        <taxon>Arctium</taxon>
    </lineage>
</organism>
<evidence type="ECO:0000313" key="1">
    <source>
        <dbReference type="EMBL" id="KAI3668081.1"/>
    </source>
</evidence>
<name>A0ACB8XK67_ARCLA</name>
<reference evidence="2" key="1">
    <citation type="journal article" date="2022" name="Mol. Ecol. Resour.">
        <title>The genomes of chicory, endive, great burdock and yacon provide insights into Asteraceae palaeo-polyploidization history and plant inulin production.</title>
        <authorList>
            <person name="Fan W."/>
            <person name="Wang S."/>
            <person name="Wang H."/>
            <person name="Wang A."/>
            <person name="Jiang F."/>
            <person name="Liu H."/>
            <person name="Zhao H."/>
            <person name="Xu D."/>
            <person name="Zhang Y."/>
        </authorList>
    </citation>
    <scope>NUCLEOTIDE SEQUENCE [LARGE SCALE GENOMIC DNA]</scope>
    <source>
        <strain evidence="2">cv. Niubang</strain>
    </source>
</reference>
<proteinExistence type="predicted"/>